<keyword evidence="4 7" id="KW-1133">Transmembrane helix</keyword>
<dbReference type="RefSeq" id="WP_067331758.1">
    <property type="nucleotide sequence ID" value="NZ_LNKT01000056.1"/>
</dbReference>
<dbReference type="Pfam" id="PF02687">
    <property type="entry name" value="FtsX"/>
    <property type="match status" value="1"/>
</dbReference>
<dbReference type="InterPro" id="IPR025857">
    <property type="entry name" value="MacB_PCD"/>
</dbReference>
<accession>A0A151CE84</accession>
<evidence type="ECO:0000259" key="8">
    <source>
        <dbReference type="Pfam" id="PF02687"/>
    </source>
</evidence>
<feature type="transmembrane region" description="Helical" evidence="7">
    <location>
        <begin position="12"/>
        <end position="37"/>
    </location>
</feature>
<dbReference type="Pfam" id="PF12704">
    <property type="entry name" value="MacB_PCD"/>
    <property type="match status" value="1"/>
</dbReference>
<keyword evidence="11" id="KW-1185">Reference proteome</keyword>
<dbReference type="OrthoDB" id="5349104at2"/>
<dbReference type="EMBL" id="LNKT01000056">
    <property type="protein sequence ID" value="KYJ85846.1"/>
    <property type="molecule type" value="Genomic_DNA"/>
</dbReference>
<dbReference type="PANTHER" id="PTHR30572:SF4">
    <property type="entry name" value="ABC TRANSPORTER PERMEASE YTRF"/>
    <property type="match status" value="1"/>
</dbReference>
<evidence type="ECO:0000256" key="7">
    <source>
        <dbReference type="SAM" id="Phobius"/>
    </source>
</evidence>
<comment type="subcellular location">
    <subcellularLocation>
        <location evidence="1">Cell membrane</location>
        <topology evidence="1">Multi-pass membrane protein</topology>
    </subcellularLocation>
</comment>
<protein>
    <submittedName>
        <fullName evidence="10">ABC transporter permease</fullName>
    </submittedName>
</protein>
<feature type="transmembrane region" description="Helical" evidence="7">
    <location>
        <begin position="273"/>
        <end position="300"/>
    </location>
</feature>
<evidence type="ECO:0000313" key="10">
    <source>
        <dbReference type="EMBL" id="KYJ85846.1"/>
    </source>
</evidence>
<evidence type="ECO:0000256" key="3">
    <source>
        <dbReference type="ARBA" id="ARBA00022692"/>
    </source>
</evidence>
<reference evidence="10 11" key="1">
    <citation type="submission" date="2015-11" db="EMBL/GenBank/DDBJ databases">
        <title>Draft genome of Sulfurovum riftiae 1812E, a member of the Epsilonproteobacteria isolated from the tube of the deep-sea hydrothermal vent tubewom Riftia pachyptila.</title>
        <authorList>
            <person name="Vetriani C."/>
            <person name="Giovannelli D."/>
        </authorList>
    </citation>
    <scope>NUCLEOTIDE SEQUENCE [LARGE SCALE GENOMIC DNA]</scope>
    <source>
        <strain evidence="10 11">1812E</strain>
    </source>
</reference>
<name>A0A151CE84_9BACT</name>
<feature type="domain" description="ABC3 transporter permease C-terminal" evidence="8">
    <location>
        <begin position="232"/>
        <end position="349"/>
    </location>
</feature>
<organism evidence="10 11">
    <name type="scientific">Sulfurovum riftiae</name>
    <dbReference type="NCBI Taxonomy" id="1630136"/>
    <lineage>
        <taxon>Bacteria</taxon>
        <taxon>Pseudomonadati</taxon>
        <taxon>Campylobacterota</taxon>
        <taxon>Epsilonproteobacteria</taxon>
        <taxon>Campylobacterales</taxon>
        <taxon>Sulfurovaceae</taxon>
        <taxon>Sulfurovum</taxon>
    </lineage>
</organism>
<feature type="transmembrane region" description="Helical" evidence="7">
    <location>
        <begin position="232"/>
        <end position="253"/>
    </location>
</feature>
<evidence type="ECO:0000313" key="11">
    <source>
        <dbReference type="Proteomes" id="UP000075359"/>
    </source>
</evidence>
<keyword evidence="5 7" id="KW-0472">Membrane</keyword>
<feature type="transmembrane region" description="Helical" evidence="7">
    <location>
        <begin position="320"/>
        <end position="345"/>
    </location>
</feature>
<feature type="domain" description="MacB-like periplasmic core" evidence="9">
    <location>
        <begin position="12"/>
        <end position="189"/>
    </location>
</feature>
<gene>
    <name evidence="10" type="ORF">AS592_04445</name>
</gene>
<dbReference type="GO" id="GO:0005886">
    <property type="term" value="C:plasma membrane"/>
    <property type="evidence" value="ECO:0007669"/>
    <property type="project" value="UniProtKB-SubCell"/>
</dbReference>
<evidence type="ECO:0000256" key="1">
    <source>
        <dbReference type="ARBA" id="ARBA00004651"/>
    </source>
</evidence>
<evidence type="ECO:0000259" key="9">
    <source>
        <dbReference type="Pfam" id="PF12704"/>
    </source>
</evidence>
<dbReference type="PANTHER" id="PTHR30572">
    <property type="entry name" value="MEMBRANE COMPONENT OF TRANSPORTER-RELATED"/>
    <property type="match status" value="1"/>
</dbReference>
<proteinExistence type="inferred from homology"/>
<sequence length="357" mass="38918">MFKSFLRYRYKTLLILVSATSAIASIFLITALGNGIISMYASMLKTDGDIIVMQKGVADTFFSDINRSLLVPIAKIPGVKSAQGVIVGAGAIDSVPIAGIYGVTKNRLDNYTLTEGHYPQKEGEVIVGESIASILKNPEEITLMGEPFRVSGIYKSDIGFENGGVVIAISDAGKLFHKSASFLLISLKDLSEGTEKVIRNIRALDTEVDVRSTTDFIDNYNQFKIIRISSGVIASISFFMGFLAIVSLMSMMVSDRRYEFGIKRAMGIPKHKIILQILIEVITLTLVAFILAYGISLLLLDQLQHIEKFQGYLSGEIDMLLFVRLLIGSIAMAAIGALVPALIAARVDPIILINRGQ</sequence>
<dbReference type="STRING" id="1630136.AS592_04445"/>
<dbReference type="GO" id="GO:0022857">
    <property type="term" value="F:transmembrane transporter activity"/>
    <property type="evidence" value="ECO:0007669"/>
    <property type="project" value="TreeGrafter"/>
</dbReference>
<keyword evidence="3 7" id="KW-0812">Transmembrane</keyword>
<keyword evidence="2" id="KW-1003">Cell membrane</keyword>
<comment type="caution">
    <text evidence="10">The sequence shown here is derived from an EMBL/GenBank/DDBJ whole genome shotgun (WGS) entry which is preliminary data.</text>
</comment>
<dbReference type="InterPro" id="IPR003838">
    <property type="entry name" value="ABC3_permease_C"/>
</dbReference>
<evidence type="ECO:0000256" key="6">
    <source>
        <dbReference type="ARBA" id="ARBA00038076"/>
    </source>
</evidence>
<dbReference type="InterPro" id="IPR050250">
    <property type="entry name" value="Macrolide_Exporter_MacB"/>
</dbReference>
<evidence type="ECO:0000256" key="4">
    <source>
        <dbReference type="ARBA" id="ARBA00022989"/>
    </source>
</evidence>
<evidence type="ECO:0000256" key="5">
    <source>
        <dbReference type="ARBA" id="ARBA00023136"/>
    </source>
</evidence>
<comment type="similarity">
    <text evidence="6">Belongs to the ABC-4 integral membrane protein family.</text>
</comment>
<dbReference type="AlphaFoldDB" id="A0A151CE84"/>
<evidence type="ECO:0000256" key="2">
    <source>
        <dbReference type="ARBA" id="ARBA00022475"/>
    </source>
</evidence>
<dbReference type="Proteomes" id="UP000075359">
    <property type="component" value="Unassembled WGS sequence"/>
</dbReference>